<sequence length="302" mass="34560">MAVSVDHGHEPHDLDGVLDADLAAELRKREADPAPTEAAESLFGAFNGPFFRELAQRKAENRDAKCLVTAKDGQTGIGKSNCCDFLGYVSDTSAAGFSEHKTTIDPFEFLDFYGHLPPGSATIMEEGEQFDARRSNSNKNIDAAERWQMARVREIIAFVNLPSPEEIDSRFERLADYWINIERRGFARVYKKRIHPTKRVLYYETLQTFEWPNMDDSESFKYMDALKDDRLDDGDHGSNWVRQSEVNEMVERARKEAREEERDKWIASVYRDTEMTGKDVARLEACEVSRGRVSQIASEVRD</sequence>
<dbReference type="GeneID" id="3703464"/>
<dbReference type="AlphaFoldDB" id="Q3ILV0"/>
<proteinExistence type="predicted"/>
<reference evidence="2 3" key="1">
    <citation type="journal article" date="2005" name="Genome Res.">
        <title>Living with two extremes: conclusions from the genome sequence of Natronomonas pharaonis.</title>
        <authorList>
            <person name="Falb M."/>
            <person name="Pfeiffer F."/>
            <person name="Palm P."/>
            <person name="Rodewald K."/>
            <person name="Hickmann V."/>
            <person name="Tittor J."/>
            <person name="Oesterhelt D."/>
        </authorList>
    </citation>
    <scope>NUCLEOTIDE SEQUENCE [LARGE SCALE GENOMIC DNA]</scope>
    <source>
        <strain evidence="3">ATCC 35678 / DSM 2160 / CIP 103997 / JCM 8858 / NBRC 14720 / NCIMB 2260 / Gabara</strain>
        <strain evidence="2">Gabara</strain>
        <plasmid evidence="2">PL23</plasmid>
    </source>
</reference>
<dbReference type="RefSeq" id="WP_011323354.1">
    <property type="nucleotide sequence ID" value="NC_007426.1"/>
</dbReference>
<dbReference type="Proteomes" id="UP000002698">
    <property type="component" value="Chromosome"/>
</dbReference>
<name>Q3ILV0_NATPD</name>
<dbReference type="Proteomes" id="UP000002698">
    <property type="component" value="Plasmid PL23"/>
</dbReference>
<dbReference type="KEGG" id="nph:NP_7008A"/>
<geneLocation type="plasmid" evidence="2 3">
    <name>PL23</name>
</geneLocation>
<dbReference type="EMBL" id="CR936259">
    <property type="protein sequence ID" value="CAI50920.1"/>
    <property type="molecule type" value="Genomic_DNA"/>
</dbReference>
<keyword evidence="2" id="KW-0614">Plasmid</keyword>
<dbReference type="OrthoDB" id="204371at2157"/>
<dbReference type="KEGG" id="nph:NP_3284A"/>
<accession>Q3ILV0</accession>
<dbReference type="EnsemblBacteria" id="CAI49733">
    <property type="protein sequence ID" value="CAI49733"/>
    <property type="gene ID" value="NP_3284A"/>
</dbReference>
<evidence type="ECO:0000313" key="3">
    <source>
        <dbReference type="Proteomes" id="UP000002698"/>
    </source>
</evidence>
<evidence type="ECO:0000313" key="2">
    <source>
        <dbReference type="EMBL" id="CAI50920.1"/>
    </source>
</evidence>
<dbReference type="STRING" id="348780.NP_3284A"/>
<dbReference type="EnsemblBacteria" id="CAI50920">
    <property type="protein sequence ID" value="CAI50920"/>
    <property type="gene ID" value="NP_7008A"/>
</dbReference>
<gene>
    <name evidence="1" type="ordered locus">NP_3284A</name>
    <name evidence="2" type="ordered locus">NP_7008A</name>
</gene>
<dbReference type="eggNOG" id="arCOG07960">
    <property type="taxonomic scope" value="Archaea"/>
</dbReference>
<dbReference type="EMBL" id="CR936257">
    <property type="protein sequence ID" value="CAI49733.1"/>
    <property type="molecule type" value="Genomic_DNA"/>
</dbReference>
<dbReference type="HOGENOM" id="CLU_920148_0_0_2"/>
<keyword evidence="3" id="KW-1185">Reference proteome</keyword>
<organism evidence="2 3">
    <name type="scientific">Natronomonas pharaonis (strain ATCC 35678 / DSM 2160 / CIP 103997 / JCM 8858 / NBRC 14720 / NCIMB 2260 / Gabara)</name>
    <name type="common">Halobacterium pharaonis</name>
    <dbReference type="NCBI Taxonomy" id="348780"/>
    <lineage>
        <taxon>Archaea</taxon>
        <taxon>Methanobacteriati</taxon>
        <taxon>Methanobacteriota</taxon>
        <taxon>Stenosarchaea group</taxon>
        <taxon>Halobacteria</taxon>
        <taxon>Halobacteriales</taxon>
        <taxon>Natronomonadaceae</taxon>
        <taxon>Natronomonas</taxon>
    </lineage>
</organism>
<protein>
    <submittedName>
        <fullName evidence="2">Uncharacterized protein</fullName>
    </submittedName>
</protein>
<evidence type="ECO:0000313" key="1">
    <source>
        <dbReference type="EMBL" id="CAI49733.1"/>
    </source>
</evidence>